<dbReference type="Pfam" id="PF14028">
    <property type="entry name" value="Lant_dehydr_C"/>
    <property type="match status" value="1"/>
</dbReference>
<organism evidence="3 4">
    <name type="scientific">Thermomonospora cellulosilytica</name>
    <dbReference type="NCBI Taxonomy" id="1411118"/>
    <lineage>
        <taxon>Bacteria</taxon>
        <taxon>Bacillati</taxon>
        <taxon>Actinomycetota</taxon>
        <taxon>Actinomycetes</taxon>
        <taxon>Streptosporangiales</taxon>
        <taxon>Thermomonosporaceae</taxon>
        <taxon>Thermomonospora</taxon>
    </lineage>
</organism>
<dbReference type="AlphaFoldDB" id="A0A7W3MW05"/>
<evidence type="ECO:0000313" key="4">
    <source>
        <dbReference type="Proteomes" id="UP000539313"/>
    </source>
</evidence>
<keyword evidence="4" id="KW-1185">Reference proteome</keyword>
<accession>A0A7W3MW05</accession>
<dbReference type="Proteomes" id="UP000539313">
    <property type="component" value="Unassembled WGS sequence"/>
</dbReference>
<dbReference type="InterPro" id="IPR006827">
    <property type="entry name" value="Lant_deHydtase_N"/>
</dbReference>
<gene>
    <name evidence="3" type="ORF">HNR21_001739</name>
</gene>
<protein>
    <submittedName>
        <fullName evidence="3">Thiopeptide-type bacteriocin biosynthesis protein</fullName>
    </submittedName>
</protein>
<evidence type="ECO:0000313" key="3">
    <source>
        <dbReference type="EMBL" id="MBA9002857.1"/>
    </source>
</evidence>
<feature type="domain" description="Lantibiotic dehydratase N-terminal" evidence="1">
    <location>
        <begin position="51"/>
        <end position="700"/>
    </location>
</feature>
<name>A0A7W3MW05_9ACTN</name>
<evidence type="ECO:0000259" key="1">
    <source>
        <dbReference type="Pfam" id="PF04738"/>
    </source>
</evidence>
<comment type="caution">
    <text evidence="3">The sequence shown here is derived from an EMBL/GenBank/DDBJ whole genome shotgun (WGS) entry which is preliminary data.</text>
</comment>
<dbReference type="NCBIfam" id="TIGR03891">
    <property type="entry name" value="thiopep_ocin"/>
    <property type="match status" value="1"/>
</dbReference>
<reference evidence="3 4" key="1">
    <citation type="submission" date="2020-08" db="EMBL/GenBank/DDBJ databases">
        <title>Sequencing the genomes of 1000 actinobacteria strains.</title>
        <authorList>
            <person name="Klenk H.-P."/>
        </authorList>
    </citation>
    <scope>NUCLEOTIDE SEQUENCE [LARGE SCALE GENOMIC DNA]</scope>
    <source>
        <strain evidence="3 4">DSM 45823</strain>
    </source>
</reference>
<dbReference type="Pfam" id="PF04738">
    <property type="entry name" value="Lant_dehydr_N"/>
    <property type="match status" value="1"/>
</dbReference>
<evidence type="ECO:0000259" key="2">
    <source>
        <dbReference type="Pfam" id="PF14028"/>
    </source>
</evidence>
<feature type="domain" description="Thiopeptide-type bacteriocin biosynthesis" evidence="2">
    <location>
        <begin position="769"/>
        <end position="1008"/>
    </location>
</feature>
<dbReference type="RefSeq" id="WP_182704779.1">
    <property type="nucleotide sequence ID" value="NZ_JACJII010000001.1"/>
</dbReference>
<sequence>MPASRPTYQWPGIGLLRAGTAPADLAPPADLDPADPGMTRRGAAWLTGVRQHPQLRTALRVASPDLLAALDALDLTRPADIDERRLRRLITATASYLLRWRHRATPFGLFVGVGTVRSAPVTAVRWGDGHQVVRQVDPAWLAETITRLHACPQLLERLTVVTNTAITVRGDRFIAPGPSPSPGGDVDAELAPVEVSVRATRPVRTALDAARTPVRVGDLAKILTSAFPAATPDQINGILAGLIEQNLLISSLHPPMTSPDALGHVCGILRDVAAWDISGLADLTETLCALHRDLATARPPAEPDHATGPLGENTTAGRVPLVVDTVLDADIGLPEQVGAEAARAAAVLCRLSPYPFGTPAWRDYHGRFLARYGTGLPVPVLDLIGDGGLGFPAGYLGSGWGRAPRLFTARDEKLLALVQEAVAEGGELVLTDALVEELADDRDAAVSWPERVEIGVQVLAPSAAAIDRGRFTLLVTGTPRPGSSMAGRHAHHLPEAARADLAATFTTTAPGAIAVQLSFPPRRRRNAPLAAAHPLLDHVLPLAEHPTEDRAGTEVRVVTVDELAVVAEPDRFHLLHQPTGRRVEIRVAHALEATTHIPPLARFLSEIGTARGAFYTAFHFGAADRMPYLPRVRYRRTILASARWLLPATALPGPRSAQKDWEEAFAAWRRRWNVPARVAIVDHDRRLCLDLAQPLHRHLLRTRLSRAPRLELREDVAEHGWIGRAHELLLPLRLTPPSPVPPAWTVPAARTNAAPHRGAEPPGRSTVVFARLLAHPARWDEILTGHVPRLLSGFGEAPRWWFLRHHDLRRPDTAPSLDLYLRLPSPEGYGDAAARLAAWTADLARQNLAASLTLDTFHPQCGQYGHGPALDAAHAVFAADTTAALAQIALSARTGIPATAVTAASMVDLAAALARSRDEGARHLVDNLPQRHGRLDPALRDHALRLTDPTTGLRGLPGGGELITAWQRRADALHAYRTELEAERDPMTVLPVLLRGHHRRAQGVDGEQTTLRLARTCALRHVHQAHR</sequence>
<proteinExistence type="predicted"/>
<dbReference type="EMBL" id="JACJII010000001">
    <property type="protein sequence ID" value="MBA9002857.1"/>
    <property type="molecule type" value="Genomic_DNA"/>
</dbReference>
<dbReference type="InterPro" id="IPR023809">
    <property type="entry name" value="Thiopep_bacteriocin_synth_dom"/>
</dbReference>